<dbReference type="OrthoDB" id="272985at2"/>
<protein>
    <submittedName>
        <fullName evidence="1">Sulfotransferase family protein</fullName>
    </submittedName>
</protein>
<dbReference type="Proteomes" id="UP000323876">
    <property type="component" value="Unassembled WGS sequence"/>
</dbReference>
<dbReference type="InterPro" id="IPR027417">
    <property type="entry name" value="P-loop_NTPase"/>
</dbReference>
<proteinExistence type="predicted"/>
<dbReference type="AlphaFoldDB" id="A0A5N0EAV3"/>
<dbReference type="RefSeq" id="WP_150405157.1">
    <property type="nucleotide sequence ID" value="NZ_VXLC01000015.1"/>
</dbReference>
<dbReference type="PANTHER" id="PTHR48419">
    <property type="entry name" value="SULFOTRANSFERASE DOMAIN-CONTAINING PROTEIN"/>
    <property type="match status" value="1"/>
</dbReference>
<dbReference type="Gene3D" id="3.40.50.300">
    <property type="entry name" value="P-loop containing nucleotide triphosphate hydrolases"/>
    <property type="match status" value="1"/>
</dbReference>
<dbReference type="EMBL" id="VXLC01000015">
    <property type="protein sequence ID" value="KAA8885599.1"/>
    <property type="molecule type" value="Genomic_DNA"/>
</dbReference>
<dbReference type="InterPro" id="IPR053226">
    <property type="entry name" value="Pyrrolopyrazine_biosynth_F"/>
</dbReference>
<dbReference type="Pfam" id="PF19798">
    <property type="entry name" value="Sulfotransfer_5"/>
    <property type="match status" value="1"/>
</dbReference>
<dbReference type="SUPFAM" id="SSF52540">
    <property type="entry name" value="P-loop containing nucleoside triphosphate hydrolases"/>
    <property type="match status" value="1"/>
</dbReference>
<name>A0A5N0EAV3_9NOCA</name>
<dbReference type="PANTHER" id="PTHR48419:SF1">
    <property type="entry name" value="SULFOTRANSFERASE DOMAIN-CONTAINING PROTEIN"/>
    <property type="match status" value="1"/>
</dbReference>
<evidence type="ECO:0000313" key="1">
    <source>
        <dbReference type="EMBL" id="KAA8885599.1"/>
    </source>
</evidence>
<gene>
    <name evidence="1" type="ORF">F3087_28625</name>
</gene>
<sequence length="244" mass="28409">MSGPILALWSAPRSRSTVFFRMLLERDDLHLLHEPFCNIANDGNTEVGDVVVRSTADLIDAMLDLSGQRKVFFKDTTDCRYDLIFDRQDFLKSVRHTFLLRDPAEIIPSYAALRPQMELHEVGVEYLHRIYEAAVAAGDDPVVLDSEDFVDRPEQTARAYCAAVGLPFHADMLNWQPGERPEWRQSARWHSGVSASSTVQRKQTHYDRTIDTDPVLRRYYEHHLPFYEYLWERRVRVESERPGR</sequence>
<keyword evidence="1" id="KW-0808">Transferase</keyword>
<keyword evidence="2" id="KW-1185">Reference proteome</keyword>
<accession>A0A5N0EAV3</accession>
<dbReference type="GO" id="GO:0016740">
    <property type="term" value="F:transferase activity"/>
    <property type="evidence" value="ECO:0007669"/>
    <property type="project" value="UniProtKB-KW"/>
</dbReference>
<organism evidence="1 2">
    <name type="scientific">Nocardia colli</name>
    <dbReference type="NCBI Taxonomy" id="2545717"/>
    <lineage>
        <taxon>Bacteria</taxon>
        <taxon>Bacillati</taxon>
        <taxon>Actinomycetota</taxon>
        <taxon>Actinomycetes</taxon>
        <taxon>Mycobacteriales</taxon>
        <taxon>Nocardiaceae</taxon>
        <taxon>Nocardia</taxon>
    </lineage>
</organism>
<reference evidence="1 2" key="1">
    <citation type="submission" date="2019-09" db="EMBL/GenBank/DDBJ databases">
        <authorList>
            <person name="Wang X."/>
        </authorList>
    </citation>
    <scope>NUCLEOTIDE SEQUENCE [LARGE SCALE GENOMIC DNA]</scope>
    <source>
        <strain evidence="1 2">CICC 11023</strain>
    </source>
</reference>
<comment type="caution">
    <text evidence="1">The sequence shown here is derived from an EMBL/GenBank/DDBJ whole genome shotgun (WGS) entry which is preliminary data.</text>
</comment>
<evidence type="ECO:0000313" key="2">
    <source>
        <dbReference type="Proteomes" id="UP000323876"/>
    </source>
</evidence>